<evidence type="ECO:0000313" key="3">
    <source>
        <dbReference type="EMBL" id="KAF2500606.1"/>
    </source>
</evidence>
<accession>A0A6A6R815</accession>
<feature type="transmembrane region" description="Helical" evidence="2">
    <location>
        <begin position="83"/>
        <end position="102"/>
    </location>
</feature>
<feature type="transmembrane region" description="Helical" evidence="2">
    <location>
        <begin position="140"/>
        <end position="160"/>
    </location>
</feature>
<evidence type="ECO:0000256" key="2">
    <source>
        <dbReference type="SAM" id="Phobius"/>
    </source>
</evidence>
<protein>
    <submittedName>
        <fullName evidence="3">Uncharacterized protein</fullName>
    </submittedName>
</protein>
<keyword evidence="2" id="KW-0812">Transmembrane</keyword>
<proteinExistence type="predicted"/>
<dbReference type="EMBL" id="MU004183">
    <property type="protein sequence ID" value="KAF2500606.1"/>
    <property type="molecule type" value="Genomic_DNA"/>
</dbReference>
<keyword evidence="4" id="KW-1185">Reference proteome</keyword>
<feature type="transmembrane region" description="Helical" evidence="2">
    <location>
        <begin position="172"/>
        <end position="196"/>
    </location>
</feature>
<dbReference type="OrthoDB" id="5371583at2759"/>
<dbReference type="PANTHER" id="PTHR42069">
    <property type="entry name" value="HYPHAL ANASTAMOSIS-8 PROTEIN"/>
    <property type="match status" value="1"/>
</dbReference>
<keyword evidence="2" id="KW-1133">Transmembrane helix</keyword>
<dbReference type="Proteomes" id="UP000799750">
    <property type="component" value="Unassembled WGS sequence"/>
</dbReference>
<dbReference type="AlphaFoldDB" id="A0A6A6R815"/>
<gene>
    <name evidence="3" type="ORF">BU16DRAFT_523389</name>
</gene>
<name>A0A6A6R815_9PEZI</name>
<organism evidence="3 4">
    <name type="scientific">Lophium mytilinum</name>
    <dbReference type="NCBI Taxonomy" id="390894"/>
    <lineage>
        <taxon>Eukaryota</taxon>
        <taxon>Fungi</taxon>
        <taxon>Dikarya</taxon>
        <taxon>Ascomycota</taxon>
        <taxon>Pezizomycotina</taxon>
        <taxon>Dothideomycetes</taxon>
        <taxon>Pleosporomycetidae</taxon>
        <taxon>Mytilinidiales</taxon>
        <taxon>Mytilinidiaceae</taxon>
        <taxon>Lophium</taxon>
    </lineage>
</organism>
<keyword evidence="2" id="KW-0472">Membrane</keyword>
<feature type="compositionally biased region" description="Low complexity" evidence="1">
    <location>
        <begin position="24"/>
        <end position="36"/>
    </location>
</feature>
<feature type="compositionally biased region" description="Polar residues" evidence="1">
    <location>
        <begin position="9"/>
        <end position="22"/>
    </location>
</feature>
<sequence>MAAAAYYNPNISEPHPQTQHALQHQHSQSPPSQHSPLRPMLLVDTHHHANDSLHAHQVIEIEKAKLKKREDQVLKARIRRLRLISRILAFLVSIAVFIPITLTLHKFLTTKDTFREAPGKDGSTVNRTPWAKDSKTWPTYMYFAVAAIALVLNMVILVSYKFGTKNANRAASVSTFFTWLVMIGNLVVWSIAASLYRTEKNKNGKSNDLWGWTCSAAAREIQHVFHDDVNFDKFCKTQVSSLFLRDAAFDADVSSPFHFTQGWFKWALVFSPSSLI</sequence>
<evidence type="ECO:0000256" key="1">
    <source>
        <dbReference type="SAM" id="MobiDB-lite"/>
    </source>
</evidence>
<feature type="region of interest" description="Disordered" evidence="1">
    <location>
        <begin position="1"/>
        <end position="38"/>
    </location>
</feature>
<dbReference type="PANTHER" id="PTHR42069:SF1">
    <property type="entry name" value="MARVEL DOMAIN-CONTAINING PROTEIN"/>
    <property type="match status" value="1"/>
</dbReference>
<evidence type="ECO:0000313" key="4">
    <source>
        <dbReference type="Proteomes" id="UP000799750"/>
    </source>
</evidence>
<reference evidence="3" key="1">
    <citation type="journal article" date="2020" name="Stud. Mycol.">
        <title>101 Dothideomycetes genomes: a test case for predicting lifestyles and emergence of pathogens.</title>
        <authorList>
            <person name="Haridas S."/>
            <person name="Albert R."/>
            <person name="Binder M."/>
            <person name="Bloem J."/>
            <person name="Labutti K."/>
            <person name="Salamov A."/>
            <person name="Andreopoulos B."/>
            <person name="Baker S."/>
            <person name="Barry K."/>
            <person name="Bills G."/>
            <person name="Bluhm B."/>
            <person name="Cannon C."/>
            <person name="Castanera R."/>
            <person name="Culley D."/>
            <person name="Daum C."/>
            <person name="Ezra D."/>
            <person name="Gonzalez J."/>
            <person name="Henrissat B."/>
            <person name="Kuo A."/>
            <person name="Liang C."/>
            <person name="Lipzen A."/>
            <person name="Lutzoni F."/>
            <person name="Magnuson J."/>
            <person name="Mondo S."/>
            <person name="Nolan M."/>
            <person name="Ohm R."/>
            <person name="Pangilinan J."/>
            <person name="Park H.-J."/>
            <person name="Ramirez L."/>
            <person name="Alfaro M."/>
            <person name="Sun H."/>
            <person name="Tritt A."/>
            <person name="Yoshinaga Y."/>
            <person name="Zwiers L.-H."/>
            <person name="Turgeon B."/>
            <person name="Goodwin S."/>
            <person name="Spatafora J."/>
            <person name="Crous P."/>
            <person name="Grigoriev I."/>
        </authorList>
    </citation>
    <scope>NUCLEOTIDE SEQUENCE</scope>
    <source>
        <strain evidence="3">CBS 269.34</strain>
    </source>
</reference>